<evidence type="ECO:0000256" key="15">
    <source>
        <dbReference type="ARBA" id="ARBA00049551"/>
    </source>
</evidence>
<keyword evidence="5" id="KW-0813">Transport</keyword>
<dbReference type="EC" id="7.1.1.2" evidence="3"/>
<comment type="subcellular location">
    <subcellularLocation>
        <location evidence="1">Mitochondrion membrane</location>
        <topology evidence="1">Multi-pass membrane protein</topology>
    </subcellularLocation>
</comment>
<dbReference type="EMBL" id="MK696614">
    <property type="protein sequence ID" value="QQL93413.1"/>
    <property type="molecule type" value="Genomic_DNA"/>
</dbReference>
<keyword evidence="13 16" id="KW-0472">Membrane</keyword>
<keyword evidence="6" id="KW-0679">Respiratory chain</keyword>
<evidence type="ECO:0000256" key="11">
    <source>
        <dbReference type="ARBA" id="ARBA00023027"/>
    </source>
</evidence>
<keyword evidence="11" id="KW-0520">NAD</keyword>
<evidence type="ECO:0000256" key="8">
    <source>
        <dbReference type="ARBA" id="ARBA00022967"/>
    </source>
</evidence>
<reference evidence="17" key="1">
    <citation type="journal article" date="2019" name="Mitochondrial DNA Part B Resour">
        <title>The mitochondrial genome of the assassin bug Sclomina erinacea (Hemiptera: Reduviidae).</title>
        <authorList>
            <person name="Zhao Q."/>
            <person name="Zhao P."/>
            <person name="Li H."/>
            <person name="Cai W."/>
            <person name="Song F."/>
        </authorList>
    </citation>
    <scope>NUCLEOTIDE SEQUENCE</scope>
</reference>
<evidence type="ECO:0000256" key="3">
    <source>
        <dbReference type="ARBA" id="ARBA00012944"/>
    </source>
</evidence>
<feature type="transmembrane region" description="Helical" evidence="16">
    <location>
        <begin position="82"/>
        <end position="101"/>
    </location>
</feature>
<evidence type="ECO:0000256" key="13">
    <source>
        <dbReference type="ARBA" id="ARBA00023136"/>
    </source>
</evidence>
<evidence type="ECO:0000313" key="17">
    <source>
        <dbReference type="EMBL" id="QQL93413.1"/>
    </source>
</evidence>
<organism evidence="17">
    <name type="scientific">Sclomina erinacea</name>
    <dbReference type="NCBI Taxonomy" id="1524606"/>
    <lineage>
        <taxon>Eukaryota</taxon>
        <taxon>Metazoa</taxon>
        <taxon>Ecdysozoa</taxon>
        <taxon>Arthropoda</taxon>
        <taxon>Hexapoda</taxon>
        <taxon>Insecta</taxon>
        <taxon>Pterygota</taxon>
        <taxon>Neoptera</taxon>
        <taxon>Paraneoptera</taxon>
        <taxon>Hemiptera</taxon>
        <taxon>Heteroptera</taxon>
        <taxon>Panheteroptera</taxon>
        <taxon>Cimicomorpha</taxon>
        <taxon>Reduviidae</taxon>
        <taxon>Harpactorinae</taxon>
        <taxon>Harpactorini</taxon>
        <taxon>Sclomina</taxon>
    </lineage>
</organism>
<name>A0A7T7FP73_9HEMI</name>
<comment type="similarity">
    <text evidence="2">Belongs to the complex I subunit 6 family.</text>
</comment>
<dbReference type="InterPro" id="IPR050269">
    <property type="entry name" value="ComplexI_Subunit6"/>
</dbReference>
<evidence type="ECO:0000256" key="5">
    <source>
        <dbReference type="ARBA" id="ARBA00022448"/>
    </source>
</evidence>
<keyword evidence="12 17" id="KW-0496">Mitochondrion</keyword>
<evidence type="ECO:0000256" key="1">
    <source>
        <dbReference type="ARBA" id="ARBA00004225"/>
    </source>
</evidence>
<feature type="transmembrane region" description="Helical" evidence="16">
    <location>
        <begin position="133"/>
        <end position="154"/>
    </location>
</feature>
<evidence type="ECO:0000256" key="7">
    <source>
        <dbReference type="ARBA" id="ARBA00022692"/>
    </source>
</evidence>
<geneLocation type="mitochondrion" evidence="17"/>
<keyword evidence="9" id="KW-0249">Electron transport</keyword>
<proteinExistence type="inferred from homology"/>
<evidence type="ECO:0000256" key="14">
    <source>
        <dbReference type="ARBA" id="ARBA00031019"/>
    </source>
</evidence>
<feature type="transmembrane region" description="Helical" evidence="16">
    <location>
        <begin position="49"/>
        <end position="70"/>
    </location>
</feature>
<evidence type="ECO:0000256" key="16">
    <source>
        <dbReference type="SAM" id="Phobius"/>
    </source>
</evidence>
<protein>
    <recommendedName>
        <fullName evidence="4">NADH-ubiquinone oxidoreductase chain 6</fullName>
        <ecNumber evidence="3">7.1.1.2</ecNumber>
    </recommendedName>
    <alternativeName>
        <fullName evidence="14">NADH dehydrogenase subunit 6</fullName>
    </alternativeName>
</protein>
<evidence type="ECO:0000256" key="12">
    <source>
        <dbReference type="ARBA" id="ARBA00023128"/>
    </source>
</evidence>
<gene>
    <name evidence="17" type="primary">nad6</name>
</gene>
<evidence type="ECO:0000256" key="6">
    <source>
        <dbReference type="ARBA" id="ARBA00022660"/>
    </source>
</evidence>
<evidence type="ECO:0000256" key="2">
    <source>
        <dbReference type="ARBA" id="ARBA00005698"/>
    </source>
</evidence>
<comment type="catalytic activity">
    <reaction evidence="15">
        <text>a ubiquinone + NADH + 5 H(+)(in) = a ubiquinol + NAD(+) + 4 H(+)(out)</text>
        <dbReference type="Rhea" id="RHEA:29091"/>
        <dbReference type="Rhea" id="RHEA-COMP:9565"/>
        <dbReference type="Rhea" id="RHEA-COMP:9566"/>
        <dbReference type="ChEBI" id="CHEBI:15378"/>
        <dbReference type="ChEBI" id="CHEBI:16389"/>
        <dbReference type="ChEBI" id="CHEBI:17976"/>
        <dbReference type="ChEBI" id="CHEBI:57540"/>
        <dbReference type="ChEBI" id="CHEBI:57945"/>
        <dbReference type="EC" id="7.1.1.2"/>
    </reaction>
</comment>
<evidence type="ECO:0000256" key="9">
    <source>
        <dbReference type="ARBA" id="ARBA00022982"/>
    </source>
</evidence>
<evidence type="ECO:0000256" key="10">
    <source>
        <dbReference type="ARBA" id="ARBA00022989"/>
    </source>
</evidence>
<keyword evidence="8" id="KW-1278">Translocase</keyword>
<dbReference type="GO" id="GO:0008137">
    <property type="term" value="F:NADH dehydrogenase (ubiquinone) activity"/>
    <property type="evidence" value="ECO:0007669"/>
    <property type="project" value="UniProtKB-EC"/>
</dbReference>
<dbReference type="PANTHER" id="PTHR11435:SF1">
    <property type="entry name" value="NADH-UBIQUINONE OXIDOREDUCTASE CHAIN 6"/>
    <property type="match status" value="1"/>
</dbReference>
<evidence type="ECO:0000256" key="4">
    <source>
        <dbReference type="ARBA" id="ARBA00021095"/>
    </source>
</evidence>
<accession>A0A7T7FP73</accession>
<dbReference type="PANTHER" id="PTHR11435">
    <property type="entry name" value="NADH UBIQUINONE OXIDOREDUCTASE SUBUNIT ND6"/>
    <property type="match status" value="1"/>
</dbReference>
<keyword evidence="10 16" id="KW-1133">Transmembrane helix</keyword>
<reference evidence="17" key="2">
    <citation type="submission" date="2019-03" db="EMBL/GenBank/DDBJ databases">
        <authorList>
            <person name="Zhao Q. Jr"/>
            <person name="Li H."/>
            <person name="Cai W.Z."/>
        </authorList>
    </citation>
    <scope>NUCLEOTIDE SEQUENCE</scope>
</reference>
<dbReference type="GO" id="GO:0031966">
    <property type="term" value="C:mitochondrial membrane"/>
    <property type="evidence" value="ECO:0007669"/>
    <property type="project" value="UniProtKB-SubCell"/>
</dbReference>
<keyword evidence="7 16" id="KW-0812">Transmembrane</keyword>
<sequence>MMTNLLITTSITISITFMFLKHPLSMGLALIMQTINVSLITGMMIDTFWFSYILLITMLSGALVLFIYMASIASNEKFHTSITMMLFIITSMSTVLVLTLLKTQPNMTETIKKMNLNNEQVLSLIKMFNMHNMIITLTMIIYLFMTMVVISYIVNVHEGPLRMKN</sequence>
<dbReference type="AlphaFoldDB" id="A0A7T7FP73"/>